<dbReference type="STRING" id="151549.A0A4C1UTJ5"/>
<dbReference type="EMBL" id="BGZK01000224">
    <property type="protein sequence ID" value="GBP29758.1"/>
    <property type="molecule type" value="Genomic_DNA"/>
</dbReference>
<proteinExistence type="predicted"/>
<comment type="caution">
    <text evidence="1">The sequence shown here is derived from an EMBL/GenBank/DDBJ whole genome shotgun (WGS) entry which is preliminary data.</text>
</comment>
<accession>A0A4C1UTJ5</accession>
<name>A0A4C1UTJ5_EUMVA</name>
<sequence>MRSLRSMCGVSRKDRCRDSDVRERCGVKEDVVTGVERGVWSRFWFSVGSAERLNLFPLFSQDKRTYYHKIVIEESTGLRETVTTRCVFIPHGAPRVKRDESPLPLDFHEPEVVTLTDMATEHAPDPQLGAAVKQDGKQVSGEISVSPGTPLSMEIFLDNTSAPIYGLMVSYMHVTDTDKQQETIIFNGNHEFVAGLLRQNKISMEGDRVDGNGRRGSGSPEFPLTERNATAVATTSRLYSVRVRRLIDRVGPFLCCIQLGHHFLDIGVSIVCIVQRTKLCCSESPANDAMRRFNAPLPFLLLLRVPVRNAFATIFTAAEFRVLFCTCSVDPYVFDNFLTDDGKLLRAKFRAFKFPDSTYVQFKATVLIVALQVTSLPQVECSNGVTAYGRRRRAVDAAASNRLYEVALTTFIKVEGDNQGPGDETSHASPISVQRIVGPISDADNQHP</sequence>
<evidence type="ECO:0000313" key="1">
    <source>
        <dbReference type="EMBL" id="GBP29758.1"/>
    </source>
</evidence>
<dbReference type="Proteomes" id="UP000299102">
    <property type="component" value="Unassembled WGS sequence"/>
</dbReference>
<evidence type="ECO:0000313" key="2">
    <source>
        <dbReference type="Proteomes" id="UP000299102"/>
    </source>
</evidence>
<protein>
    <submittedName>
        <fullName evidence="1">Uncharacterized protein</fullName>
    </submittedName>
</protein>
<dbReference type="AlphaFoldDB" id="A0A4C1UTJ5"/>
<reference evidence="1 2" key="1">
    <citation type="journal article" date="2019" name="Commun. Biol.">
        <title>The bagworm genome reveals a unique fibroin gene that provides high tensile strength.</title>
        <authorList>
            <person name="Kono N."/>
            <person name="Nakamura H."/>
            <person name="Ohtoshi R."/>
            <person name="Tomita M."/>
            <person name="Numata K."/>
            <person name="Arakawa K."/>
        </authorList>
    </citation>
    <scope>NUCLEOTIDE SEQUENCE [LARGE SCALE GENOMIC DNA]</scope>
</reference>
<keyword evidence="2" id="KW-1185">Reference proteome</keyword>
<gene>
    <name evidence="1" type="ORF">EVAR_94598_1</name>
</gene>
<organism evidence="1 2">
    <name type="scientific">Eumeta variegata</name>
    <name type="common">Bagworm moth</name>
    <name type="synonym">Eumeta japonica</name>
    <dbReference type="NCBI Taxonomy" id="151549"/>
    <lineage>
        <taxon>Eukaryota</taxon>
        <taxon>Metazoa</taxon>
        <taxon>Ecdysozoa</taxon>
        <taxon>Arthropoda</taxon>
        <taxon>Hexapoda</taxon>
        <taxon>Insecta</taxon>
        <taxon>Pterygota</taxon>
        <taxon>Neoptera</taxon>
        <taxon>Endopterygota</taxon>
        <taxon>Lepidoptera</taxon>
        <taxon>Glossata</taxon>
        <taxon>Ditrysia</taxon>
        <taxon>Tineoidea</taxon>
        <taxon>Psychidae</taxon>
        <taxon>Oiketicinae</taxon>
        <taxon>Eumeta</taxon>
    </lineage>
</organism>
<dbReference type="OrthoDB" id="6407830at2759"/>